<gene>
    <name evidence="4" type="ORF">NOCA2450016</name>
</gene>
<keyword evidence="2" id="KW-0812">Transmembrane</keyword>
<evidence type="ECO:0000256" key="1">
    <source>
        <dbReference type="SAM" id="MobiDB-lite"/>
    </source>
</evidence>
<keyword evidence="2" id="KW-1133">Transmembrane helix</keyword>
<dbReference type="PANTHER" id="PTHR33392">
    <property type="entry name" value="POLYISOPRENYL-TEICHOIC ACID--PEPTIDOGLYCAN TEICHOIC ACID TRANSFERASE TAGU"/>
    <property type="match status" value="1"/>
</dbReference>
<dbReference type="InterPro" id="IPR050922">
    <property type="entry name" value="LytR/CpsA/Psr_CW_biosynth"/>
</dbReference>
<sequence length="398" mass="43084">MSDELAQSEARHRGRSLKRHSALRLLLASTVTITLVIGLGAVFFYRHLNENITFLDITDQVGADRPERVAPGKPINVLIMGSDSRAGDQGMKQLENGGARSDTTILMHLSSDRKFAYGVSLPRDAVIERPTCKTDEGTVPAESGAMFNTAFYYGGVACTVKTVESLTGVRIDHWVVVNFNGFKDMVDAIGGVNVCVPHAIDDDQYKMHLKAGNQKIKGQAALDYVRVRHGFGDGSDIGRMKRQQSFIASMAAQVVSAGTLTRVDRLVKFLDAATRSLALDTGVGNILSLAKLGQEFQSIGLDNIQFITVPWEWYEPDPNRIVWNQKLSDRLWKKMRNDEPLSRRLSADAVSAAATKAGKKATDDPSPTSSPSSSPSAQTSEEAAAEAAAEAEANGLCA</sequence>
<dbReference type="PANTHER" id="PTHR33392:SF6">
    <property type="entry name" value="POLYISOPRENYL-TEICHOIC ACID--PEPTIDOGLYCAN TEICHOIC ACID TRANSFERASE TAGU"/>
    <property type="match status" value="1"/>
</dbReference>
<feature type="compositionally biased region" description="Low complexity" evidence="1">
    <location>
        <begin position="364"/>
        <end position="398"/>
    </location>
</feature>
<feature type="region of interest" description="Disordered" evidence="1">
    <location>
        <begin position="343"/>
        <end position="398"/>
    </location>
</feature>
<feature type="transmembrane region" description="Helical" evidence="2">
    <location>
        <begin position="21"/>
        <end position="45"/>
    </location>
</feature>
<dbReference type="Pfam" id="PF03816">
    <property type="entry name" value="LytR_cpsA_psr"/>
    <property type="match status" value="1"/>
</dbReference>
<evidence type="ECO:0000259" key="3">
    <source>
        <dbReference type="Pfam" id="PF03816"/>
    </source>
</evidence>
<accession>A0A2P2C753</accession>
<dbReference type="InterPro" id="IPR004474">
    <property type="entry name" value="LytR_CpsA_psr"/>
</dbReference>
<feature type="domain" description="Cell envelope-related transcriptional attenuator" evidence="3">
    <location>
        <begin position="100"/>
        <end position="254"/>
    </location>
</feature>
<evidence type="ECO:0000256" key="2">
    <source>
        <dbReference type="SAM" id="Phobius"/>
    </source>
</evidence>
<name>A0A2P2C753_9ZZZZ</name>
<organism evidence="4">
    <name type="scientific">metagenome</name>
    <dbReference type="NCBI Taxonomy" id="256318"/>
    <lineage>
        <taxon>unclassified sequences</taxon>
        <taxon>metagenomes</taxon>
    </lineage>
</organism>
<dbReference type="EMBL" id="CZKA01000040">
    <property type="protein sequence ID" value="CUR57824.1"/>
    <property type="molecule type" value="Genomic_DNA"/>
</dbReference>
<keyword evidence="2" id="KW-0472">Membrane</keyword>
<proteinExistence type="predicted"/>
<evidence type="ECO:0000313" key="4">
    <source>
        <dbReference type="EMBL" id="CUR57824.1"/>
    </source>
</evidence>
<feature type="compositionally biased region" description="Low complexity" evidence="1">
    <location>
        <begin position="347"/>
        <end position="356"/>
    </location>
</feature>
<dbReference type="AlphaFoldDB" id="A0A2P2C753"/>
<dbReference type="NCBIfam" id="TIGR00350">
    <property type="entry name" value="lytR_cpsA_psr"/>
    <property type="match status" value="1"/>
</dbReference>
<protein>
    <submittedName>
        <fullName evidence="4">Cell envelope-related transcriptional attenuator</fullName>
    </submittedName>
</protein>
<reference evidence="4" key="1">
    <citation type="submission" date="2015-08" db="EMBL/GenBank/DDBJ databases">
        <authorList>
            <person name="Babu N.S."/>
            <person name="Beckwith C.J."/>
            <person name="Beseler K.G."/>
            <person name="Brison A."/>
            <person name="Carone J.V."/>
            <person name="Caskin T.P."/>
            <person name="Diamond M."/>
            <person name="Durham M.E."/>
            <person name="Foxe J.M."/>
            <person name="Go M."/>
            <person name="Henderson B.A."/>
            <person name="Jones I.B."/>
            <person name="McGettigan J.A."/>
            <person name="Micheletti S.J."/>
            <person name="Nasrallah M.E."/>
            <person name="Ortiz D."/>
            <person name="Piller C.R."/>
            <person name="Privatt S.R."/>
            <person name="Schneider S.L."/>
            <person name="Sharp S."/>
            <person name="Smith T.C."/>
            <person name="Stanton J.D."/>
            <person name="Ullery H.E."/>
            <person name="Wilson R.J."/>
            <person name="Serrano M.G."/>
            <person name="Buck G."/>
            <person name="Lee V."/>
            <person name="Wang Y."/>
            <person name="Carvalho R."/>
            <person name="Voegtly L."/>
            <person name="Shi R."/>
            <person name="Duckworth R."/>
            <person name="Johnson A."/>
            <person name="Loviza R."/>
            <person name="Walstead R."/>
            <person name="Shah Z."/>
            <person name="Kiflezghi M."/>
            <person name="Wade K."/>
            <person name="Ball S.L."/>
            <person name="Bradley K.W."/>
            <person name="Asai D.J."/>
            <person name="Bowman C.A."/>
            <person name="Russell D.A."/>
            <person name="Pope W.H."/>
            <person name="Jacobs-Sera D."/>
            <person name="Hendrix R.W."/>
            <person name="Hatfull G.F."/>
        </authorList>
    </citation>
    <scope>NUCLEOTIDE SEQUENCE</scope>
</reference>
<dbReference type="Gene3D" id="3.40.630.190">
    <property type="entry name" value="LCP protein"/>
    <property type="match status" value="1"/>
</dbReference>